<dbReference type="Proteomes" id="UP000295136">
    <property type="component" value="Unassembled WGS sequence"/>
</dbReference>
<organism evidence="6 7">
    <name type="scientific">Nonomuraea mesophila</name>
    <dbReference type="NCBI Taxonomy" id="2530382"/>
    <lineage>
        <taxon>Bacteria</taxon>
        <taxon>Bacillati</taxon>
        <taxon>Actinomycetota</taxon>
        <taxon>Actinomycetes</taxon>
        <taxon>Streptosporangiales</taxon>
        <taxon>Streptosporangiaceae</taxon>
        <taxon>Nonomuraea</taxon>
    </lineage>
</organism>
<dbReference type="GO" id="GO:0003824">
    <property type="term" value="F:catalytic activity"/>
    <property type="evidence" value="ECO:0007669"/>
    <property type="project" value="InterPro"/>
</dbReference>
<dbReference type="GO" id="GO:0031177">
    <property type="term" value="F:phosphopantetheine binding"/>
    <property type="evidence" value="ECO:0007669"/>
    <property type="project" value="InterPro"/>
</dbReference>
<gene>
    <name evidence="6" type="ORF">E1295_47710</name>
</gene>
<sequence length="1091" mass="114635">GERGGGRRSYADVAAQARAVAGRLRACGAGPGSVVAVCLPRTADLPGTLLGVMLAGAAYLPVDPALPEARVAAMVERAGVRLALAVPSAPLPGHLTRVPLPEPVEGASSGSRPGLAPRQEGPGPRTPAYVLHTSGSTGVPKGVAVPHSALVNLLAGMADLLGSRPGDTWLGGTSLSFDIAGLELYLPLVTGGRLVLADDATARDGVALARLIGRGGVTHVQATPSGWSMLLAGGLDPAGLVALAGGEALPPALARKLRGRARRLFNLYGPTETTIWSTAWEVPESPERVGIGRPLANTTVQVLDRWGAPAPVGVPGELVIGGAGVALGYLRGPGEPPEPFEGGRYRTGDRVRWLGDGTLEFLGRDDGQVKVRGHRVEPGEVEATLLRHPQVREAAVVARDDLLVAYVAPFAPADLLERAAQWLPAYMVPSAVVALDALPLTPNGKVDRLALPAPSRPAPGRGGRPATARERQVARIFAEVLGTGDLGSGDDFFALGGHSLLATRVIARLTAAGTPASLRELFAHPTVAGFAATLDGQDSAPDRPLLPRPAGTLPPLSPAQERLWFLHRLDPGDASYNMYVVRRLRGPLDEEALRRALTGLVARHEPLRTRFPEVDGRPVAVVERPSPVHVERLDARDEDEARRLVAARTNAPLDLGAAPPLRLSLIRLGPDDHVLCAVLHHIVADGWSITVLLDDLATLYESARHEAAGDEAARPPGLPALAVQHGDVALWQREQDHGEALEYWRARLADAPTLDLPTDRPHGTQPSRGGAHLLDVPGDLLSALESTALRHRVTLFMVLLAAYQVLLSRHTGQDDVLVGSPTAGRNRVELEPLVGYLSTTLVLRGDLSGDPTLEELLARTRRTVLDAMAHQDVPFEQLLAELDVERDITRKPVFQTLFALNGQTGGGARDRLGDLRMSFFDDGYRQAKFDLTVEAWRAPGRLRVAFGYDAGLFDAATVAGLAARFEVLLRGVADAGNRHAPLSRLPVLTAADEALIESAGGPPPEWATAGGPGPVARVPELVAQAMAAHPDQVAVSCGQDTLTYAELDRRVDRLAGELTHKLTAKPAGEPAGESAGCGAGGVVGSGAGGVV</sequence>
<dbReference type="FunFam" id="1.10.1200.10:FF:000016">
    <property type="entry name" value="Non-ribosomal peptide synthase"/>
    <property type="match status" value="1"/>
</dbReference>
<dbReference type="Pfam" id="PF13193">
    <property type="entry name" value="AMP-binding_C"/>
    <property type="match status" value="1"/>
</dbReference>
<dbReference type="AlphaFoldDB" id="A0A4R5E3B0"/>
<evidence type="ECO:0000259" key="5">
    <source>
        <dbReference type="PROSITE" id="PS50075"/>
    </source>
</evidence>
<dbReference type="PANTHER" id="PTHR45527">
    <property type="entry name" value="NONRIBOSOMAL PEPTIDE SYNTHETASE"/>
    <property type="match status" value="1"/>
</dbReference>
<accession>A0A4R5E3B0</accession>
<dbReference type="InterPro" id="IPR042099">
    <property type="entry name" value="ANL_N_sf"/>
</dbReference>
<dbReference type="GO" id="GO:0043041">
    <property type="term" value="P:amino acid activation for nonribosomal peptide biosynthetic process"/>
    <property type="evidence" value="ECO:0007669"/>
    <property type="project" value="TreeGrafter"/>
</dbReference>
<dbReference type="SMART" id="SM00823">
    <property type="entry name" value="PKS_PP"/>
    <property type="match status" value="1"/>
</dbReference>
<dbReference type="Gene3D" id="3.40.50.12780">
    <property type="entry name" value="N-terminal domain of ligase-like"/>
    <property type="match status" value="1"/>
</dbReference>
<dbReference type="SUPFAM" id="SSF47336">
    <property type="entry name" value="ACP-like"/>
    <property type="match status" value="1"/>
</dbReference>
<dbReference type="Gene3D" id="3.30.559.30">
    <property type="entry name" value="Nonribosomal peptide synthetase, condensation domain"/>
    <property type="match status" value="1"/>
</dbReference>
<dbReference type="InterPro" id="IPR045851">
    <property type="entry name" value="AMP-bd_C_sf"/>
</dbReference>
<feature type="region of interest" description="Disordered" evidence="4">
    <location>
        <begin position="448"/>
        <end position="467"/>
    </location>
</feature>
<keyword evidence="3" id="KW-0597">Phosphoprotein</keyword>
<reference evidence="6 7" key="1">
    <citation type="submission" date="2019-03" db="EMBL/GenBank/DDBJ databases">
        <title>Draft genome sequences of novel Actinobacteria.</title>
        <authorList>
            <person name="Sahin N."/>
            <person name="Ay H."/>
            <person name="Saygin H."/>
        </authorList>
    </citation>
    <scope>NUCLEOTIDE SEQUENCE [LARGE SCALE GENOMIC DNA]</scope>
    <source>
        <strain evidence="6 7">6K102</strain>
    </source>
</reference>
<dbReference type="Gene3D" id="1.10.1200.10">
    <property type="entry name" value="ACP-like"/>
    <property type="match status" value="1"/>
</dbReference>
<dbReference type="Pfam" id="PF00668">
    <property type="entry name" value="Condensation"/>
    <property type="match status" value="1"/>
</dbReference>
<dbReference type="InterPro" id="IPR025110">
    <property type="entry name" value="AMP-bd_C"/>
</dbReference>
<dbReference type="InterPro" id="IPR006162">
    <property type="entry name" value="Ppantetheine_attach_site"/>
</dbReference>
<dbReference type="GO" id="GO:0008610">
    <property type="term" value="P:lipid biosynthetic process"/>
    <property type="evidence" value="ECO:0007669"/>
    <property type="project" value="UniProtKB-ARBA"/>
</dbReference>
<dbReference type="Gene3D" id="3.30.300.30">
    <property type="match status" value="1"/>
</dbReference>
<dbReference type="Gene3D" id="3.30.559.10">
    <property type="entry name" value="Chloramphenicol acetyltransferase-like domain"/>
    <property type="match status" value="1"/>
</dbReference>
<keyword evidence="7" id="KW-1185">Reference proteome</keyword>
<dbReference type="SUPFAM" id="SSF56801">
    <property type="entry name" value="Acetyl-CoA synthetase-like"/>
    <property type="match status" value="2"/>
</dbReference>
<dbReference type="Gene3D" id="3.40.50.980">
    <property type="match status" value="1"/>
</dbReference>
<dbReference type="Pfam" id="PF00550">
    <property type="entry name" value="PP-binding"/>
    <property type="match status" value="1"/>
</dbReference>
<evidence type="ECO:0000256" key="1">
    <source>
        <dbReference type="ARBA" id="ARBA00001957"/>
    </source>
</evidence>
<dbReference type="CDD" id="cd05930">
    <property type="entry name" value="A_NRPS"/>
    <property type="match status" value="1"/>
</dbReference>
<dbReference type="NCBIfam" id="TIGR01733">
    <property type="entry name" value="AA-adenyl-dom"/>
    <property type="match status" value="1"/>
</dbReference>
<proteinExistence type="predicted"/>
<evidence type="ECO:0000256" key="2">
    <source>
        <dbReference type="ARBA" id="ARBA00022450"/>
    </source>
</evidence>
<dbReference type="GO" id="GO:0044550">
    <property type="term" value="P:secondary metabolite biosynthetic process"/>
    <property type="evidence" value="ECO:0007669"/>
    <property type="project" value="TreeGrafter"/>
</dbReference>
<comment type="caution">
    <text evidence="6">The sequence shown here is derived from an EMBL/GenBank/DDBJ whole genome shotgun (WGS) entry which is preliminary data.</text>
</comment>
<feature type="domain" description="Carrier" evidence="5">
    <location>
        <begin position="464"/>
        <end position="538"/>
    </location>
</feature>
<dbReference type="PANTHER" id="PTHR45527:SF1">
    <property type="entry name" value="FATTY ACID SYNTHASE"/>
    <property type="match status" value="1"/>
</dbReference>
<feature type="non-terminal residue" evidence="6">
    <location>
        <position position="1"/>
    </location>
</feature>
<dbReference type="PROSITE" id="PS00012">
    <property type="entry name" value="PHOSPHOPANTETHEINE"/>
    <property type="match status" value="1"/>
</dbReference>
<dbReference type="PROSITE" id="PS50075">
    <property type="entry name" value="CARRIER"/>
    <property type="match status" value="1"/>
</dbReference>
<dbReference type="InterPro" id="IPR020806">
    <property type="entry name" value="PKS_PP-bd"/>
</dbReference>
<keyword evidence="2" id="KW-0596">Phosphopantetheine</keyword>
<feature type="non-terminal residue" evidence="6">
    <location>
        <position position="1091"/>
    </location>
</feature>
<evidence type="ECO:0000256" key="4">
    <source>
        <dbReference type="SAM" id="MobiDB-lite"/>
    </source>
</evidence>
<dbReference type="EMBL" id="SMLD01000339">
    <property type="protein sequence ID" value="TDE19478.1"/>
    <property type="molecule type" value="Genomic_DNA"/>
</dbReference>
<dbReference type="InterPro" id="IPR020845">
    <property type="entry name" value="AMP-binding_CS"/>
</dbReference>
<dbReference type="CDD" id="cd19531">
    <property type="entry name" value="LCL_NRPS-like"/>
    <property type="match status" value="1"/>
</dbReference>
<dbReference type="PROSITE" id="PS00455">
    <property type="entry name" value="AMP_BINDING"/>
    <property type="match status" value="1"/>
</dbReference>
<evidence type="ECO:0000313" key="7">
    <source>
        <dbReference type="Proteomes" id="UP000295136"/>
    </source>
</evidence>
<dbReference type="InterPro" id="IPR000873">
    <property type="entry name" value="AMP-dep_synth/lig_dom"/>
</dbReference>
<dbReference type="InterPro" id="IPR023213">
    <property type="entry name" value="CAT-like_dom_sf"/>
</dbReference>
<dbReference type="GO" id="GO:0005737">
    <property type="term" value="C:cytoplasm"/>
    <property type="evidence" value="ECO:0007669"/>
    <property type="project" value="TreeGrafter"/>
</dbReference>
<evidence type="ECO:0000256" key="3">
    <source>
        <dbReference type="ARBA" id="ARBA00022553"/>
    </source>
</evidence>
<dbReference type="SUPFAM" id="SSF52777">
    <property type="entry name" value="CoA-dependent acyltransferases"/>
    <property type="match status" value="2"/>
</dbReference>
<dbReference type="InterPro" id="IPR001242">
    <property type="entry name" value="Condensation_dom"/>
</dbReference>
<evidence type="ECO:0000313" key="6">
    <source>
        <dbReference type="EMBL" id="TDE19478.1"/>
    </source>
</evidence>
<dbReference type="InterPro" id="IPR010071">
    <property type="entry name" value="AA_adenyl_dom"/>
</dbReference>
<feature type="region of interest" description="Disordered" evidence="4">
    <location>
        <begin position="96"/>
        <end position="127"/>
    </location>
</feature>
<dbReference type="InterPro" id="IPR036736">
    <property type="entry name" value="ACP-like_sf"/>
</dbReference>
<name>A0A4R5E3B0_9ACTN</name>
<comment type="cofactor">
    <cofactor evidence="1">
        <name>pantetheine 4'-phosphate</name>
        <dbReference type="ChEBI" id="CHEBI:47942"/>
    </cofactor>
</comment>
<dbReference type="RefSeq" id="WP_132641965.1">
    <property type="nucleotide sequence ID" value="NZ_SMLD01000339.1"/>
</dbReference>
<dbReference type="InterPro" id="IPR009081">
    <property type="entry name" value="PP-bd_ACP"/>
</dbReference>
<dbReference type="Pfam" id="PF00501">
    <property type="entry name" value="AMP-binding"/>
    <property type="match status" value="1"/>
</dbReference>
<dbReference type="GO" id="GO:0072330">
    <property type="term" value="P:monocarboxylic acid biosynthetic process"/>
    <property type="evidence" value="ECO:0007669"/>
    <property type="project" value="UniProtKB-ARBA"/>
</dbReference>
<protein>
    <submittedName>
        <fullName evidence="6">Amino acid adenylation domain-containing protein</fullName>
    </submittedName>
</protein>